<reference evidence="1 2" key="1">
    <citation type="submission" date="2015-01" db="EMBL/GenBank/DDBJ databases">
        <title>Evolution of Trichinella species and genotypes.</title>
        <authorList>
            <person name="Korhonen P.K."/>
            <person name="Edoardo P."/>
            <person name="Giuseppe L.R."/>
            <person name="Gasser R.B."/>
        </authorList>
    </citation>
    <scope>NUCLEOTIDE SEQUENCE [LARGE SCALE GENOMIC DNA]</scope>
    <source>
        <strain evidence="1">ISS470</strain>
    </source>
</reference>
<name>A0A0V1G156_TRIPS</name>
<evidence type="ECO:0000313" key="1">
    <source>
        <dbReference type="EMBL" id="KRY92038.1"/>
    </source>
</evidence>
<keyword evidence="2" id="KW-1185">Reference proteome</keyword>
<accession>A0A0V1G156</accession>
<organism evidence="1 2">
    <name type="scientific">Trichinella pseudospiralis</name>
    <name type="common">Parasitic roundworm</name>
    <dbReference type="NCBI Taxonomy" id="6337"/>
    <lineage>
        <taxon>Eukaryota</taxon>
        <taxon>Metazoa</taxon>
        <taxon>Ecdysozoa</taxon>
        <taxon>Nematoda</taxon>
        <taxon>Enoplea</taxon>
        <taxon>Dorylaimia</taxon>
        <taxon>Trichinellida</taxon>
        <taxon>Trichinellidae</taxon>
        <taxon>Trichinella</taxon>
    </lineage>
</organism>
<gene>
    <name evidence="1" type="ORF">T4D_3552</name>
</gene>
<dbReference type="EMBL" id="JYDT01000009">
    <property type="protein sequence ID" value="KRY92038.1"/>
    <property type="molecule type" value="Genomic_DNA"/>
</dbReference>
<dbReference type="AlphaFoldDB" id="A0A0V1G156"/>
<sequence length="159" mass="18372">MVKFVYAWTEAEYLLHREAGYLHLEIGTSLSYITYTKPVMKGITINTTAGKEISIYNSEYVYGISTLKLQAINFQREKELKLQNIRFLDMQSTFQKMEENAPNTKQQCASFEQSFSESVCIPVGNVAWKFARIRRTSSKNAGYLIVYCVNDLSFELNQF</sequence>
<evidence type="ECO:0000313" key="2">
    <source>
        <dbReference type="Proteomes" id="UP000054995"/>
    </source>
</evidence>
<dbReference type="Proteomes" id="UP000054995">
    <property type="component" value="Unassembled WGS sequence"/>
</dbReference>
<proteinExistence type="predicted"/>
<protein>
    <submittedName>
        <fullName evidence="1">Uncharacterized protein</fullName>
    </submittedName>
</protein>
<dbReference type="OrthoDB" id="5938635at2759"/>
<comment type="caution">
    <text evidence="1">The sequence shown here is derived from an EMBL/GenBank/DDBJ whole genome shotgun (WGS) entry which is preliminary data.</text>
</comment>